<sequence length="319" mass="36696">MSDTRERKGRFRRLVNRQRPRQLFNFLESKALQIRHWRRKSLGTSPTSAQDFAGKSPAVGQNICWTLNTKHDFTSLDDNEAHHKQKGNDRLLNPTATHQYSIENIYELIKLAGLIPVSIQDNIGAASPKDAPFLESELLFGAGFPRDNIFCYRARVPIQDNSCRGPDHEFRRDPTQQAGRLLCPEEEPLNRKQRHLACPFLLHDSITYEGRQGCRGAAFPDPSRLKCNKQKPHCTKCGEPFVDESSHANHKVCSTNFVHPVTGKFLREFKGFNKEQEAKLRDKKRKRGGSNEEKWKDIFNILFPDATEVPNPCKLRFHH</sequence>
<dbReference type="PANTHER" id="PTHR38166:SF1">
    <property type="entry name" value="C2H2-TYPE DOMAIN-CONTAINING PROTEIN"/>
    <property type="match status" value="1"/>
</dbReference>
<keyword evidence="2" id="KW-1185">Reference proteome</keyword>
<organism evidence="1 2">
    <name type="scientific">Colletotrichum asianum</name>
    <dbReference type="NCBI Taxonomy" id="702518"/>
    <lineage>
        <taxon>Eukaryota</taxon>
        <taxon>Fungi</taxon>
        <taxon>Dikarya</taxon>
        <taxon>Ascomycota</taxon>
        <taxon>Pezizomycotina</taxon>
        <taxon>Sordariomycetes</taxon>
        <taxon>Hypocreomycetidae</taxon>
        <taxon>Glomerellales</taxon>
        <taxon>Glomerellaceae</taxon>
        <taxon>Colletotrichum</taxon>
        <taxon>Colletotrichum gloeosporioides species complex</taxon>
    </lineage>
</organism>
<dbReference type="Proteomes" id="UP000434172">
    <property type="component" value="Unassembled WGS sequence"/>
</dbReference>
<gene>
    <name evidence="1" type="ORF">GQ607_011117</name>
</gene>
<reference evidence="1 2" key="1">
    <citation type="submission" date="2019-12" db="EMBL/GenBank/DDBJ databases">
        <title>A genome sequence resource for the geographically widespread anthracnose pathogen Colletotrichum asianum.</title>
        <authorList>
            <person name="Meng Y."/>
        </authorList>
    </citation>
    <scope>NUCLEOTIDE SEQUENCE [LARGE SCALE GENOMIC DNA]</scope>
    <source>
        <strain evidence="1 2">ICMP 18580</strain>
    </source>
</reference>
<evidence type="ECO:0000313" key="1">
    <source>
        <dbReference type="EMBL" id="KAF0321604.1"/>
    </source>
</evidence>
<accession>A0A8H3W6T4</accession>
<dbReference type="OrthoDB" id="1046782at2759"/>
<dbReference type="EMBL" id="WOWK01000069">
    <property type="protein sequence ID" value="KAF0321604.1"/>
    <property type="molecule type" value="Genomic_DNA"/>
</dbReference>
<proteinExistence type="predicted"/>
<evidence type="ECO:0000313" key="2">
    <source>
        <dbReference type="Proteomes" id="UP000434172"/>
    </source>
</evidence>
<dbReference type="AlphaFoldDB" id="A0A8H3W6T4"/>
<comment type="caution">
    <text evidence="1">The sequence shown here is derived from an EMBL/GenBank/DDBJ whole genome shotgun (WGS) entry which is preliminary data.</text>
</comment>
<name>A0A8H3W6T4_9PEZI</name>
<protein>
    <submittedName>
        <fullName evidence="1">Uncharacterized protein</fullName>
    </submittedName>
</protein>
<dbReference type="PANTHER" id="PTHR38166">
    <property type="entry name" value="C2H2-TYPE DOMAIN-CONTAINING PROTEIN-RELATED"/>
    <property type="match status" value="1"/>
</dbReference>